<dbReference type="InterPro" id="IPR050256">
    <property type="entry name" value="Glycosyltransferase_2"/>
</dbReference>
<keyword evidence="1" id="KW-1133">Transmembrane helix</keyword>
<keyword evidence="1" id="KW-0812">Transmembrane</keyword>
<feature type="domain" description="Glycosyltransferase 2-like" evidence="2">
    <location>
        <begin position="5"/>
        <end position="169"/>
    </location>
</feature>
<name>A0A6N9NGI7_9FLAO</name>
<feature type="transmembrane region" description="Helical" evidence="1">
    <location>
        <begin position="249"/>
        <end position="268"/>
    </location>
</feature>
<dbReference type="Gene3D" id="3.90.550.10">
    <property type="entry name" value="Spore Coat Polysaccharide Biosynthesis Protein SpsA, Chain A"/>
    <property type="match status" value="1"/>
</dbReference>
<comment type="caution">
    <text evidence="3">The sequence shown here is derived from an EMBL/GenBank/DDBJ whole genome shotgun (WGS) entry which is preliminary data.</text>
</comment>
<gene>
    <name evidence="3" type="ORF">GQN54_02340</name>
</gene>
<evidence type="ECO:0000313" key="4">
    <source>
        <dbReference type="Proteomes" id="UP000470771"/>
    </source>
</evidence>
<sequence>MRIAVVIPAYKVKNQILEVVNSIPEIVSQIYVVDDKCPESCGEFLQQSYDGNRLKVIFNEKNLGVGGAVKEGYKQFLKDDQAEVIVKLDGDGQMDPSLIKGLVNSILLNQTDYSKGNRFNNLRSLKGMPTMRLFGNSVLSFLNKFVNGYWHIMDPTNGFTAIHKDTLHKLELDKIDNRYFFESDMLFRLSLVRARVEDFSMQALYADEESNLRIGKILFEFPPKYCVRFIKRIGYNYFLRDFNAGSLQLFMGALLFMFGVIFGSINWLNSVNTGVEASAGTIMLSALPVILGFQLLLGFLNYDIQSSKN</sequence>
<keyword evidence="3" id="KW-0808">Transferase</keyword>
<keyword evidence="4" id="KW-1185">Reference proteome</keyword>
<dbReference type="RefSeq" id="WP_160631558.1">
    <property type="nucleotide sequence ID" value="NZ_WWNE01000003.1"/>
</dbReference>
<dbReference type="Pfam" id="PF00535">
    <property type="entry name" value="Glycos_transf_2"/>
    <property type="match status" value="1"/>
</dbReference>
<reference evidence="3 4" key="1">
    <citation type="submission" date="2019-12" db="EMBL/GenBank/DDBJ databases">
        <authorList>
            <person name="Zhao J."/>
        </authorList>
    </citation>
    <scope>NUCLEOTIDE SEQUENCE [LARGE SCALE GENOMIC DNA]</scope>
    <source>
        <strain evidence="3 4">S-15</strain>
    </source>
</reference>
<feature type="transmembrane region" description="Helical" evidence="1">
    <location>
        <begin position="280"/>
        <end position="300"/>
    </location>
</feature>
<dbReference type="GO" id="GO:0016740">
    <property type="term" value="F:transferase activity"/>
    <property type="evidence" value="ECO:0007669"/>
    <property type="project" value="UniProtKB-KW"/>
</dbReference>
<proteinExistence type="predicted"/>
<dbReference type="InterPro" id="IPR001173">
    <property type="entry name" value="Glyco_trans_2-like"/>
</dbReference>
<dbReference type="InterPro" id="IPR029044">
    <property type="entry name" value="Nucleotide-diphossugar_trans"/>
</dbReference>
<dbReference type="CDD" id="cd04179">
    <property type="entry name" value="DPM_DPG-synthase_like"/>
    <property type="match status" value="1"/>
</dbReference>
<evidence type="ECO:0000313" key="3">
    <source>
        <dbReference type="EMBL" id="NBG64939.1"/>
    </source>
</evidence>
<protein>
    <submittedName>
        <fullName evidence="3">Glycosyltransferase</fullName>
    </submittedName>
</protein>
<dbReference type="AlphaFoldDB" id="A0A6N9NGI7"/>
<organism evidence="3 4">
    <name type="scientific">Acidiluteibacter ferrifornacis</name>
    <dbReference type="NCBI Taxonomy" id="2692424"/>
    <lineage>
        <taxon>Bacteria</taxon>
        <taxon>Pseudomonadati</taxon>
        <taxon>Bacteroidota</taxon>
        <taxon>Flavobacteriia</taxon>
        <taxon>Flavobacteriales</taxon>
        <taxon>Cryomorphaceae</taxon>
        <taxon>Acidiluteibacter</taxon>
    </lineage>
</organism>
<dbReference type="SUPFAM" id="SSF53448">
    <property type="entry name" value="Nucleotide-diphospho-sugar transferases"/>
    <property type="match status" value="1"/>
</dbReference>
<dbReference type="PANTHER" id="PTHR48090">
    <property type="entry name" value="UNDECAPRENYL-PHOSPHATE 4-DEOXY-4-FORMAMIDO-L-ARABINOSE TRANSFERASE-RELATED"/>
    <property type="match status" value="1"/>
</dbReference>
<keyword evidence="1" id="KW-0472">Membrane</keyword>
<evidence type="ECO:0000259" key="2">
    <source>
        <dbReference type="Pfam" id="PF00535"/>
    </source>
</evidence>
<dbReference type="EMBL" id="WWNE01000003">
    <property type="protein sequence ID" value="NBG64939.1"/>
    <property type="molecule type" value="Genomic_DNA"/>
</dbReference>
<evidence type="ECO:0000256" key="1">
    <source>
        <dbReference type="SAM" id="Phobius"/>
    </source>
</evidence>
<dbReference type="PANTHER" id="PTHR48090:SF7">
    <property type="entry name" value="RFBJ PROTEIN"/>
    <property type="match status" value="1"/>
</dbReference>
<accession>A0A6N9NGI7</accession>
<dbReference type="Proteomes" id="UP000470771">
    <property type="component" value="Unassembled WGS sequence"/>
</dbReference>